<reference evidence="2" key="1">
    <citation type="journal article" date="2023" name="Science">
        <title>Genome structures resolve the early diversification of teleost fishes.</title>
        <authorList>
            <person name="Parey E."/>
            <person name="Louis A."/>
            <person name="Montfort J."/>
            <person name="Bouchez O."/>
            <person name="Roques C."/>
            <person name="Iampietro C."/>
            <person name="Lluch J."/>
            <person name="Castinel A."/>
            <person name="Donnadieu C."/>
            <person name="Desvignes T."/>
            <person name="Floi Bucao C."/>
            <person name="Jouanno E."/>
            <person name="Wen M."/>
            <person name="Mejri S."/>
            <person name="Dirks R."/>
            <person name="Jansen H."/>
            <person name="Henkel C."/>
            <person name="Chen W.J."/>
            <person name="Zahm M."/>
            <person name="Cabau C."/>
            <person name="Klopp C."/>
            <person name="Thompson A.W."/>
            <person name="Robinson-Rechavi M."/>
            <person name="Braasch I."/>
            <person name="Lecointre G."/>
            <person name="Bobe J."/>
            <person name="Postlethwait J.H."/>
            <person name="Berthelot C."/>
            <person name="Roest Crollius H."/>
            <person name="Guiguen Y."/>
        </authorList>
    </citation>
    <scope>NUCLEOTIDE SEQUENCE</scope>
    <source>
        <strain evidence="2">WJC10195</strain>
    </source>
</reference>
<accession>A0A9Q1J7B4</accession>
<proteinExistence type="predicted"/>
<protein>
    <submittedName>
        <fullName evidence="2">Uncharacterized protein</fullName>
    </submittedName>
</protein>
<dbReference type="EMBL" id="JAINUF010000003">
    <property type="protein sequence ID" value="KAJ8371057.1"/>
    <property type="molecule type" value="Genomic_DNA"/>
</dbReference>
<comment type="caution">
    <text evidence="2">The sequence shown here is derived from an EMBL/GenBank/DDBJ whole genome shotgun (WGS) entry which is preliminary data.</text>
</comment>
<sequence>MPFQTGADFDFKQTETGPPHGDEQRCNKENKPDFPLVPLITRDMQTAGSPVEVARPERVMALWLPLIWQQKRQADGARGCLAIAQGRAQTFSLEFGTGTKGFGEKVFGSSERAGQLPPHVPASVVFLAGTWGRRVAAGELCLG</sequence>
<keyword evidence="3" id="KW-1185">Reference proteome</keyword>
<feature type="region of interest" description="Disordered" evidence="1">
    <location>
        <begin position="1"/>
        <end position="33"/>
    </location>
</feature>
<gene>
    <name evidence="2" type="ORF">SKAU_G00110850</name>
</gene>
<evidence type="ECO:0000313" key="2">
    <source>
        <dbReference type="EMBL" id="KAJ8371057.1"/>
    </source>
</evidence>
<dbReference type="Proteomes" id="UP001152622">
    <property type="component" value="Chromosome 3"/>
</dbReference>
<dbReference type="AlphaFoldDB" id="A0A9Q1J7B4"/>
<evidence type="ECO:0000313" key="3">
    <source>
        <dbReference type="Proteomes" id="UP001152622"/>
    </source>
</evidence>
<name>A0A9Q1J7B4_SYNKA</name>
<organism evidence="2 3">
    <name type="scientific">Synaphobranchus kaupii</name>
    <name type="common">Kaup's arrowtooth eel</name>
    <dbReference type="NCBI Taxonomy" id="118154"/>
    <lineage>
        <taxon>Eukaryota</taxon>
        <taxon>Metazoa</taxon>
        <taxon>Chordata</taxon>
        <taxon>Craniata</taxon>
        <taxon>Vertebrata</taxon>
        <taxon>Euteleostomi</taxon>
        <taxon>Actinopterygii</taxon>
        <taxon>Neopterygii</taxon>
        <taxon>Teleostei</taxon>
        <taxon>Anguilliformes</taxon>
        <taxon>Synaphobranchidae</taxon>
        <taxon>Synaphobranchus</taxon>
    </lineage>
</organism>
<feature type="compositionally biased region" description="Basic and acidic residues" evidence="1">
    <location>
        <begin position="20"/>
        <end position="32"/>
    </location>
</feature>
<evidence type="ECO:0000256" key="1">
    <source>
        <dbReference type="SAM" id="MobiDB-lite"/>
    </source>
</evidence>